<gene>
    <name evidence="3" type="ORF">CU098_013669</name>
</gene>
<name>A0A367KYE5_RHIST</name>
<dbReference type="GO" id="GO:0005634">
    <property type="term" value="C:nucleus"/>
    <property type="evidence" value="ECO:0007669"/>
    <property type="project" value="TreeGrafter"/>
</dbReference>
<dbReference type="PANTHER" id="PTHR12175:SF1">
    <property type="entry name" value="PITH DOMAIN-CONTAINING PROTEIN 1"/>
    <property type="match status" value="1"/>
</dbReference>
<comment type="caution">
    <text evidence="3">The sequence shown here is derived from an EMBL/GenBank/DDBJ whole genome shotgun (WGS) entry which is preliminary data.</text>
</comment>
<proteinExistence type="inferred from homology"/>
<protein>
    <recommendedName>
        <fullName evidence="2">PITH domain-containing protein</fullName>
    </recommendedName>
</protein>
<dbReference type="InterPro" id="IPR010400">
    <property type="entry name" value="PITH_dom"/>
</dbReference>
<dbReference type="SUPFAM" id="SSF49785">
    <property type="entry name" value="Galactose-binding domain-like"/>
    <property type="match status" value="1"/>
</dbReference>
<keyword evidence="4" id="KW-1185">Reference proteome</keyword>
<sequence>MSHCHDEHCDHTHDDLPESGEQFLLYSKIDIDNVRCLNEAEPDSGKKVIRPWHERLDDQKFLESDADEQLIVYVPFTGMVKLRSICLRTDRTDAAPSKMKIFINRDDIDFDAAESYTPTQEFELVEGSNDVIEYGVKVTKFSSVRDITLFFPENSGGDTSIVRYIGFKGEWSEVKRDPIITIYEASANPADHKIPGAMDTMGHSIQ</sequence>
<evidence type="ECO:0000259" key="2">
    <source>
        <dbReference type="PROSITE" id="PS51532"/>
    </source>
</evidence>
<dbReference type="Pfam" id="PF06201">
    <property type="entry name" value="PITH"/>
    <property type="match status" value="1"/>
</dbReference>
<dbReference type="InterPro" id="IPR045099">
    <property type="entry name" value="PITH1-like"/>
</dbReference>
<dbReference type="InterPro" id="IPR037047">
    <property type="entry name" value="PITH_dom_sf"/>
</dbReference>
<dbReference type="AlphaFoldDB" id="A0A367KYE5"/>
<evidence type="ECO:0000256" key="1">
    <source>
        <dbReference type="ARBA" id="ARBA00025788"/>
    </source>
</evidence>
<dbReference type="OrthoDB" id="2635at2759"/>
<organism evidence="3 4">
    <name type="scientific">Rhizopus stolonifer</name>
    <name type="common">Rhizopus nigricans</name>
    <dbReference type="NCBI Taxonomy" id="4846"/>
    <lineage>
        <taxon>Eukaryota</taxon>
        <taxon>Fungi</taxon>
        <taxon>Fungi incertae sedis</taxon>
        <taxon>Mucoromycota</taxon>
        <taxon>Mucoromycotina</taxon>
        <taxon>Mucoromycetes</taxon>
        <taxon>Mucorales</taxon>
        <taxon>Mucorineae</taxon>
        <taxon>Rhizopodaceae</taxon>
        <taxon>Rhizopus</taxon>
    </lineage>
</organism>
<dbReference type="PANTHER" id="PTHR12175">
    <property type="entry name" value="AD039 HT014 THIOREDOXIN FAMILY TRP26"/>
    <property type="match status" value="1"/>
</dbReference>
<comment type="similarity">
    <text evidence="1">Belongs to the PITHD1 family.</text>
</comment>
<dbReference type="Gene3D" id="2.60.120.470">
    <property type="entry name" value="PITH domain"/>
    <property type="match status" value="1"/>
</dbReference>
<accession>A0A367KYE5</accession>
<dbReference type="Proteomes" id="UP000253551">
    <property type="component" value="Unassembled WGS sequence"/>
</dbReference>
<dbReference type="InterPro" id="IPR008979">
    <property type="entry name" value="Galactose-bd-like_sf"/>
</dbReference>
<dbReference type="EMBL" id="PJQM01000024">
    <property type="protein sequence ID" value="RCI07157.1"/>
    <property type="molecule type" value="Genomic_DNA"/>
</dbReference>
<evidence type="ECO:0000313" key="4">
    <source>
        <dbReference type="Proteomes" id="UP000253551"/>
    </source>
</evidence>
<dbReference type="PROSITE" id="PS51532">
    <property type="entry name" value="PITH"/>
    <property type="match status" value="1"/>
</dbReference>
<dbReference type="GO" id="GO:0005737">
    <property type="term" value="C:cytoplasm"/>
    <property type="evidence" value="ECO:0007669"/>
    <property type="project" value="UniProtKB-ARBA"/>
</dbReference>
<reference evidence="3 4" key="1">
    <citation type="journal article" date="2018" name="G3 (Bethesda)">
        <title>Phylogenetic and Phylogenomic Definition of Rhizopus Species.</title>
        <authorList>
            <person name="Gryganskyi A.P."/>
            <person name="Golan J."/>
            <person name="Dolatabadi S."/>
            <person name="Mondo S."/>
            <person name="Robb S."/>
            <person name="Idnurm A."/>
            <person name="Muszewska A."/>
            <person name="Steczkiewicz K."/>
            <person name="Masonjones S."/>
            <person name="Liao H.L."/>
            <person name="Gajdeczka M.T."/>
            <person name="Anike F."/>
            <person name="Vuek A."/>
            <person name="Anishchenko I.M."/>
            <person name="Voigt K."/>
            <person name="de Hoog G.S."/>
            <person name="Smith M.E."/>
            <person name="Heitman J."/>
            <person name="Vilgalys R."/>
            <person name="Stajich J.E."/>
        </authorList>
    </citation>
    <scope>NUCLEOTIDE SEQUENCE [LARGE SCALE GENOMIC DNA]</scope>
    <source>
        <strain evidence="3 4">LSU 92-RS-03</strain>
    </source>
</reference>
<feature type="domain" description="PITH" evidence="2">
    <location>
        <begin position="14"/>
        <end position="187"/>
    </location>
</feature>
<evidence type="ECO:0000313" key="3">
    <source>
        <dbReference type="EMBL" id="RCI07157.1"/>
    </source>
</evidence>